<dbReference type="InterPro" id="IPR018550">
    <property type="entry name" value="Lipid-A_deacylase-rel"/>
</dbReference>
<comment type="caution">
    <text evidence="1">The sequence shown here is derived from an EMBL/GenBank/DDBJ whole genome shotgun (WGS) entry which is preliminary data.</text>
</comment>
<proteinExistence type="predicted"/>
<gene>
    <name evidence="1" type="ORF">C7I55_06965</name>
</gene>
<dbReference type="RefSeq" id="WP_106512155.1">
    <property type="nucleotide sequence ID" value="NZ_PXYI01000002.1"/>
</dbReference>
<evidence type="ECO:0000313" key="2">
    <source>
        <dbReference type="Proteomes" id="UP000241167"/>
    </source>
</evidence>
<dbReference type="Pfam" id="PF09411">
    <property type="entry name" value="PagL"/>
    <property type="match status" value="1"/>
</dbReference>
<reference evidence="1 2" key="1">
    <citation type="submission" date="2018-03" db="EMBL/GenBank/DDBJ databases">
        <title>The draft genome of Sphingosinicella sp. GL-C-18.</title>
        <authorList>
            <person name="Liu L."/>
            <person name="Li L."/>
            <person name="Liang L."/>
            <person name="Zhang X."/>
            <person name="Wang T."/>
        </authorList>
    </citation>
    <scope>NUCLEOTIDE SEQUENCE [LARGE SCALE GENOMIC DNA]</scope>
    <source>
        <strain evidence="1 2">GL-C-18</strain>
    </source>
</reference>
<evidence type="ECO:0000313" key="1">
    <source>
        <dbReference type="EMBL" id="PSJ41989.1"/>
    </source>
</evidence>
<sequence length="175" mass="18747">MVRILSVAALGTVACTASPVDAQELFGGIYAHDVETRLNLSGNVEQGVDLQLGWRGARIRGLRPLGSPSPYGFVSLNSAGDTHFAAAGLSWKVGKRIYLRPGIGLAVHSGPRRPGPDRIDFGSRILFAPEFGIGFRLGPRTSAEASWVHLSHATLLGDQNPGIDTIGVRINHRFR</sequence>
<dbReference type="OrthoDB" id="8112769at2"/>
<dbReference type="EMBL" id="PXYI01000002">
    <property type="protein sequence ID" value="PSJ41989.1"/>
    <property type="molecule type" value="Genomic_DNA"/>
</dbReference>
<dbReference type="PROSITE" id="PS51257">
    <property type="entry name" value="PROKAR_LIPOPROTEIN"/>
    <property type="match status" value="1"/>
</dbReference>
<keyword evidence="1" id="KW-0378">Hydrolase</keyword>
<dbReference type="AlphaFoldDB" id="A0A2P7QVK2"/>
<name>A0A2P7QVK2_9SPHN</name>
<dbReference type="Proteomes" id="UP000241167">
    <property type="component" value="Unassembled WGS sequence"/>
</dbReference>
<accession>A0A2P7QVK2</accession>
<dbReference type="Gene3D" id="2.40.160.20">
    <property type="match status" value="1"/>
</dbReference>
<protein>
    <submittedName>
        <fullName evidence="1">Acyloxyacyl hydrolase</fullName>
    </submittedName>
</protein>
<keyword evidence="2" id="KW-1185">Reference proteome</keyword>
<organism evidence="1 2">
    <name type="scientific">Allosphingosinicella deserti</name>
    <dbReference type="NCBI Taxonomy" id="2116704"/>
    <lineage>
        <taxon>Bacteria</taxon>
        <taxon>Pseudomonadati</taxon>
        <taxon>Pseudomonadota</taxon>
        <taxon>Alphaproteobacteria</taxon>
        <taxon>Sphingomonadales</taxon>
        <taxon>Sphingomonadaceae</taxon>
        <taxon>Allosphingosinicella</taxon>
    </lineage>
</organism>
<dbReference type="GO" id="GO:0016787">
    <property type="term" value="F:hydrolase activity"/>
    <property type="evidence" value="ECO:0007669"/>
    <property type="project" value="UniProtKB-KW"/>
</dbReference>